<name>A0A7W8V5K0_PARAM</name>
<organism evidence="1 2">
    <name type="scientific">Paraburkholderia atlantica</name>
    <dbReference type="NCBI Taxonomy" id="2654982"/>
    <lineage>
        <taxon>Bacteria</taxon>
        <taxon>Pseudomonadati</taxon>
        <taxon>Pseudomonadota</taxon>
        <taxon>Betaproteobacteria</taxon>
        <taxon>Burkholderiales</taxon>
        <taxon>Burkholderiaceae</taxon>
        <taxon>Paraburkholderia</taxon>
    </lineage>
</organism>
<proteinExistence type="predicted"/>
<evidence type="ECO:0000313" key="2">
    <source>
        <dbReference type="Proteomes" id="UP000592780"/>
    </source>
</evidence>
<dbReference type="AlphaFoldDB" id="A0A7W8V5K0"/>
<reference evidence="1 2" key="1">
    <citation type="submission" date="2020-08" db="EMBL/GenBank/DDBJ databases">
        <title>Genomic Encyclopedia of Type Strains, Phase IV (KMG-V): Genome sequencing to study the core and pangenomes of soil and plant-associated prokaryotes.</title>
        <authorList>
            <person name="Whitman W."/>
        </authorList>
    </citation>
    <scope>NUCLEOTIDE SEQUENCE [LARGE SCALE GENOMIC DNA]</scope>
    <source>
        <strain evidence="1 2">JPY158</strain>
    </source>
</reference>
<sequence length="36" mass="4030">MIVMPSAASEDCADLAYREHVALRKIDAREAIVDIR</sequence>
<protein>
    <submittedName>
        <fullName evidence="1">Uncharacterized protein</fullName>
    </submittedName>
</protein>
<dbReference type="EMBL" id="JACHDD010000003">
    <property type="protein sequence ID" value="MBB5423971.1"/>
    <property type="molecule type" value="Genomic_DNA"/>
</dbReference>
<accession>A0A7W8V5K0</accession>
<comment type="caution">
    <text evidence="1">The sequence shown here is derived from an EMBL/GenBank/DDBJ whole genome shotgun (WGS) entry which is preliminary data.</text>
</comment>
<gene>
    <name evidence="1" type="ORF">HDG40_002115</name>
</gene>
<dbReference type="Proteomes" id="UP000592780">
    <property type="component" value="Unassembled WGS sequence"/>
</dbReference>
<keyword evidence="2" id="KW-1185">Reference proteome</keyword>
<evidence type="ECO:0000313" key="1">
    <source>
        <dbReference type="EMBL" id="MBB5423971.1"/>
    </source>
</evidence>